<feature type="transmembrane region" description="Helical" evidence="1">
    <location>
        <begin position="7"/>
        <end position="26"/>
    </location>
</feature>
<name>A0A0D0SEZ4_STAGA</name>
<feature type="transmembrane region" description="Helical" evidence="1">
    <location>
        <begin position="62"/>
        <end position="85"/>
    </location>
</feature>
<dbReference type="Pfam" id="PF02517">
    <property type="entry name" value="Rce1-like"/>
    <property type="match status" value="1"/>
</dbReference>
<keyword evidence="1" id="KW-0812">Transmembrane</keyword>
<evidence type="ECO:0000313" key="3">
    <source>
        <dbReference type="EMBL" id="GEQ04739.1"/>
    </source>
</evidence>
<evidence type="ECO:0000313" key="6">
    <source>
        <dbReference type="Proteomes" id="UP000321057"/>
    </source>
</evidence>
<reference evidence="4 5" key="1">
    <citation type="submission" date="2018-06" db="EMBL/GenBank/DDBJ databases">
        <authorList>
            <consortium name="Pathogen Informatics"/>
            <person name="Doyle S."/>
        </authorList>
    </citation>
    <scope>NUCLEOTIDE SEQUENCE [LARGE SCALE GENOMIC DNA]</scope>
    <source>
        <strain evidence="4 5">NCTC12195</strain>
    </source>
</reference>
<feature type="transmembrane region" description="Helical" evidence="1">
    <location>
        <begin position="32"/>
        <end position="50"/>
    </location>
</feature>
<dbReference type="EMBL" id="UHDK01000001">
    <property type="protein sequence ID" value="SUM32382.1"/>
    <property type="molecule type" value="Genomic_DNA"/>
</dbReference>
<feature type="transmembrane region" description="Helical" evidence="1">
    <location>
        <begin position="105"/>
        <end position="121"/>
    </location>
</feature>
<sequence length="200" mass="23167">MNKMSKALIWFVISFIIFHVILYVMWGEKQVYWYLYTGIMLIAGISYVFYQRDIESKRLLTSLGIGILVGVVLILIQLITSAMVADLKYSELIKELTRTGVYFKWQMLVTLVFVIPCHELYMRTVLQKELLKLNIPGWIGVIISALCSASLFFYLDKMWIVFFVFLVQIVLSISYLYTRRIATSVVAQIVAVVILLLFHA</sequence>
<dbReference type="InterPro" id="IPR003675">
    <property type="entry name" value="Rce1/LyrA-like_dom"/>
</dbReference>
<feature type="transmembrane region" description="Helical" evidence="1">
    <location>
        <begin position="181"/>
        <end position="199"/>
    </location>
</feature>
<dbReference type="GO" id="GO:0004175">
    <property type="term" value="F:endopeptidase activity"/>
    <property type="evidence" value="ECO:0007669"/>
    <property type="project" value="UniProtKB-ARBA"/>
</dbReference>
<dbReference type="Proteomes" id="UP000255277">
    <property type="component" value="Unassembled WGS sequence"/>
</dbReference>
<evidence type="ECO:0000256" key="1">
    <source>
        <dbReference type="SAM" id="Phobius"/>
    </source>
</evidence>
<dbReference type="GO" id="GO:0080120">
    <property type="term" value="P:CAAX-box protein maturation"/>
    <property type="evidence" value="ECO:0007669"/>
    <property type="project" value="UniProtKB-ARBA"/>
</dbReference>
<dbReference type="AlphaFoldDB" id="A0A0D0SEZ4"/>
<keyword evidence="6" id="KW-1185">Reference proteome</keyword>
<evidence type="ECO:0000313" key="4">
    <source>
        <dbReference type="EMBL" id="SUM32382.1"/>
    </source>
</evidence>
<keyword evidence="1" id="KW-1133">Transmembrane helix</keyword>
<reference evidence="3 6" key="2">
    <citation type="submission" date="2019-07" db="EMBL/GenBank/DDBJ databases">
        <title>Whole genome shotgun sequence of Staphylococcus gallinarum NBRC 109767.</title>
        <authorList>
            <person name="Hosoyama A."/>
            <person name="Uohara A."/>
            <person name="Ohji S."/>
            <person name="Ichikawa N."/>
        </authorList>
    </citation>
    <scope>NUCLEOTIDE SEQUENCE [LARGE SCALE GENOMIC DNA]</scope>
    <source>
        <strain evidence="3 6">NBRC 109767</strain>
    </source>
</reference>
<feature type="transmembrane region" description="Helical" evidence="1">
    <location>
        <begin position="159"/>
        <end position="176"/>
    </location>
</feature>
<dbReference type="STRING" id="1293.SH09_11750"/>
<feature type="transmembrane region" description="Helical" evidence="1">
    <location>
        <begin position="133"/>
        <end position="153"/>
    </location>
</feature>
<protein>
    <submittedName>
        <fullName evidence="4">Abortive infection family protein</fullName>
    </submittedName>
</protein>
<keyword evidence="1" id="KW-0472">Membrane</keyword>
<organism evidence="4 5">
    <name type="scientific">Staphylococcus gallinarum</name>
    <dbReference type="NCBI Taxonomy" id="1293"/>
    <lineage>
        <taxon>Bacteria</taxon>
        <taxon>Bacillati</taxon>
        <taxon>Bacillota</taxon>
        <taxon>Bacilli</taxon>
        <taxon>Bacillales</taxon>
        <taxon>Staphylococcaceae</taxon>
        <taxon>Staphylococcus</taxon>
    </lineage>
</organism>
<dbReference type="RefSeq" id="WP_042739839.1">
    <property type="nucleotide sequence ID" value="NZ_BKAX01000001.1"/>
</dbReference>
<evidence type="ECO:0000313" key="5">
    <source>
        <dbReference type="Proteomes" id="UP000255277"/>
    </source>
</evidence>
<dbReference type="GeneID" id="93845670"/>
<accession>A0A0D0SEZ4</accession>
<dbReference type="EMBL" id="BKAX01000001">
    <property type="protein sequence ID" value="GEQ04739.1"/>
    <property type="molecule type" value="Genomic_DNA"/>
</dbReference>
<gene>
    <name evidence="4" type="ORF">NCTC12195_01825</name>
    <name evidence="3" type="ORF">SGA02_05670</name>
</gene>
<evidence type="ECO:0000259" key="2">
    <source>
        <dbReference type="Pfam" id="PF02517"/>
    </source>
</evidence>
<feature type="domain" description="CAAX prenyl protease 2/Lysostaphin resistance protein A-like" evidence="2">
    <location>
        <begin position="104"/>
        <end position="191"/>
    </location>
</feature>
<dbReference type="OrthoDB" id="2412258at2"/>
<dbReference type="Proteomes" id="UP000321057">
    <property type="component" value="Unassembled WGS sequence"/>
</dbReference>
<proteinExistence type="predicted"/>